<dbReference type="Pfam" id="PF13810">
    <property type="entry name" value="DUF4185"/>
    <property type="match status" value="1"/>
</dbReference>
<dbReference type="RefSeq" id="WP_386671538.1">
    <property type="nucleotide sequence ID" value="NZ_JBHLTG010000005.1"/>
</dbReference>
<sequence>MTEHQPTTQRFPRSRLFSGLEWTSESSRYPGTNSDMHWNTWTADGTIYTVDDDGANFGSPVNFAQLMRVEGTPPNHTVSLVTQFPELVRPAGMRCRRYVDGALGIGDRIYVAAYDYDFDAPGFENDFKIANLISAHGGVVALMYSDDQGKTWQNVPSPEDGPETYFLGERFAGLAFVAFGPGYSGVPERFGEFVYAISNDRNWETGDNIFLARAPIASVQDRSTWEFFASNGEGAGALDTPEWSKDEARARPILRDPGRIGHPTMTYSAPIDRFLLTYGTDSVPHTFSTPRDIAIETWDKRAELMVLEGPTPWGPWGLVHHDPSWEYPHTPYLPQVPPTWLDADGAGGWMIFSGDYVVGKGQGEYYGFMTRSFRLTPHR</sequence>
<feature type="domain" description="DUF4185" evidence="1">
    <location>
        <begin position="141"/>
        <end position="282"/>
    </location>
</feature>
<gene>
    <name evidence="2" type="ORF">ACFFGH_19875</name>
</gene>
<evidence type="ECO:0000313" key="2">
    <source>
        <dbReference type="EMBL" id="MFC0680100.1"/>
    </source>
</evidence>
<comment type="caution">
    <text evidence="2">The sequence shown here is derived from an EMBL/GenBank/DDBJ whole genome shotgun (WGS) entry which is preliminary data.</text>
</comment>
<proteinExistence type="predicted"/>
<evidence type="ECO:0000259" key="1">
    <source>
        <dbReference type="Pfam" id="PF13810"/>
    </source>
</evidence>
<reference evidence="2 3" key="1">
    <citation type="submission" date="2024-09" db="EMBL/GenBank/DDBJ databases">
        <authorList>
            <person name="Sun Q."/>
            <person name="Mori K."/>
        </authorList>
    </citation>
    <scope>NUCLEOTIDE SEQUENCE [LARGE SCALE GENOMIC DNA]</scope>
    <source>
        <strain evidence="2 3">KCTC 23076</strain>
    </source>
</reference>
<protein>
    <submittedName>
        <fullName evidence="2">DUF4185 domain-containing protein</fullName>
    </submittedName>
</protein>
<evidence type="ECO:0000313" key="3">
    <source>
        <dbReference type="Proteomes" id="UP001589896"/>
    </source>
</evidence>
<dbReference type="InterPro" id="IPR025442">
    <property type="entry name" value="DUF4185"/>
</dbReference>
<dbReference type="EMBL" id="JBHLTG010000005">
    <property type="protein sequence ID" value="MFC0680100.1"/>
    <property type="molecule type" value="Genomic_DNA"/>
</dbReference>
<dbReference type="Proteomes" id="UP001589896">
    <property type="component" value="Unassembled WGS sequence"/>
</dbReference>
<organism evidence="2 3">
    <name type="scientific">Lysobacter korlensis</name>
    <dbReference type="NCBI Taxonomy" id="553636"/>
    <lineage>
        <taxon>Bacteria</taxon>
        <taxon>Pseudomonadati</taxon>
        <taxon>Pseudomonadota</taxon>
        <taxon>Gammaproteobacteria</taxon>
        <taxon>Lysobacterales</taxon>
        <taxon>Lysobacteraceae</taxon>
        <taxon>Lysobacter</taxon>
    </lineage>
</organism>
<accession>A0ABV6RT03</accession>
<keyword evidence="3" id="KW-1185">Reference proteome</keyword>
<name>A0ABV6RT03_9GAMM</name>
<dbReference type="InterPro" id="IPR036278">
    <property type="entry name" value="Sialidase_sf"/>
</dbReference>
<dbReference type="SUPFAM" id="SSF50939">
    <property type="entry name" value="Sialidases"/>
    <property type="match status" value="1"/>
</dbReference>